<dbReference type="Proteomes" id="UP000664521">
    <property type="component" value="Unassembled WGS sequence"/>
</dbReference>
<evidence type="ECO:0000256" key="3">
    <source>
        <dbReference type="ARBA" id="ARBA00022827"/>
    </source>
</evidence>
<evidence type="ECO:0000259" key="6">
    <source>
        <dbReference type="PROSITE" id="PS51387"/>
    </source>
</evidence>
<dbReference type="AlphaFoldDB" id="A0A8H3G3F6"/>
<comment type="caution">
    <text evidence="7">The sequence shown here is derived from an EMBL/GenBank/DDBJ whole genome shotgun (WGS) entry which is preliminary data.</text>
</comment>
<dbReference type="GO" id="GO:0071949">
    <property type="term" value="F:FAD binding"/>
    <property type="evidence" value="ECO:0007669"/>
    <property type="project" value="InterPro"/>
</dbReference>
<evidence type="ECO:0000256" key="1">
    <source>
        <dbReference type="ARBA" id="ARBA00005466"/>
    </source>
</evidence>
<dbReference type="InterPro" id="IPR016169">
    <property type="entry name" value="FAD-bd_PCMH_sub2"/>
</dbReference>
<keyword evidence="8" id="KW-1185">Reference proteome</keyword>
<dbReference type="PROSITE" id="PS51387">
    <property type="entry name" value="FAD_PCMH"/>
    <property type="match status" value="1"/>
</dbReference>
<keyword evidence="5" id="KW-0732">Signal</keyword>
<dbReference type="PANTHER" id="PTHR42973:SF22">
    <property type="entry name" value="FAD-BINDING PCMH-TYPE DOMAIN-CONTAINING PROTEIN-RELATED"/>
    <property type="match status" value="1"/>
</dbReference>
<evidence type="ECO:0000256" key="4">
    <source>
        <dbReference type="ARBA" id="ARBA00023002"/>
    </source>
</evidence>
<keyword evidence="3" id="KW-0274">FAD</keyword>
<sequence>MWHFLPLFPVLLSYTYGLPNVVERYVSTGGTCCSLVLNGFSASTKSKLSFRNSTSFTDQQSGRQGYWTQQEASLLPACRLTPTCAEDVSSAVIILAQHNCHFAIRGGGHMSWAGAANIQDGVTIDLGQMKSVVVNDERTITQVGPGARWSDVYSKLSPMDLSVVGGRVSDVGVAGVTLGGGNSFFAPQYGFACDGVANFEVVLASGRIVNANLHSHRDLFRALKGGNNNFGVVTRFDFKTFSKGRVWGGFIVYPYQTLQSQVQALQDFTTASGAGTDPYASVINAYVFGTTGPAVIANQYTYTKPQPYPEILQNFTGFQPQISNSMRIADLLNITDEVGSGTPNGFRQLFGTATIANNASLFIQVLAIAQQVFEPLKTVTDFQASVVLQPIPRTITNKGITSGGNSLGLDGRDDLIFIDLTIQWSLAQDDPVINAAAELFLRRSIAFAKSQNLYNQFLYLNYALQAQDPIAGYGRWNQFFLRQVARKYDRRGVFQRLVPGGFKLWRDDVDCC</sequence>
<reference evidence="7" key="1">
    <citation type="submission" date="2021-03" db="EMBL/GenBank/DDBJ databases">
        <authorList>
            <person name="Tagirdzhanova G."/>
        </authorList>
    </citation>
    <scope>NUCLEOTIDE SEQUENCE</scope>
</reference>
<accession>A0A8H3G3F6</accession>
<name>A0A8H3G3F6_9LECA</name>
<dbReference type="InterPro" id="IPR016166">
    <property type="entry name" value="FAD-bd_PCMH"/>
</dbReference>
<proteinExistence type="inferred from homology"/>
<evidence type="ECO:0000256" key="5">
    <source>
        <dbReference type="SAM" id="SignalP"/>
    </source>
</evidence>
<dbReference type="Gene3D" id="3.30.465.10">
    <property type="match status" value="1"/>
</dbReference>
<dbReference type="EMBL" id="CAJPDS010000071">
    <property type="protein sequence ID" value="CAF9933887.1"/>
    <property type="molecule type" value="Genomic_DNA"/>
</dbReference>
<dbReference type="SUPFAM" id="SSF56176">
    <property type="entry name" value="FAD-binding/transporter-associated domain-like"/>
    <property type="match status" value="1"/>
</dbReference>
<protein>
    <recommendedName>
        <fullName evidence="6">FAD-binding PCMH-type domain-containing protein</fullName>
    </recommendedName>
</protein>
<dbReference type="InterPro" id="IPR036318">
    <property type="entry name" value="FAD-bd_PCMH-like_sf"/>
</dbReference>
<dbReference type="Pfam" id="PF01565">
    <property type="entry name" value="FAD_binding_4"/>
    <property type="match status" value="1"/>
</dbReference>
<gene>
    <name evidence="7" type="ORF">HETSPECPRED_009038</name>
</gene>
<evidence type="ECO:0000313" key="7">
    <source>
        <dbReference type="EMBL" id="CAF9933887.1"/>
    </source>
</evidence>
<feature type="domain" description="FAD-binding PCMH-type" evidence="6">
    <location>
        <begin position="72"/>
        <end position="243"/>
    </location>
</feature>
<dbReference type="OrthoDB" id="2151789at2759"/>
<comment type="similarity">
    <text evidence="1">Belongs to the oxygen-dependent FAD-linked oxidoreductase family.</text>
</comment>
<keyword evidence="2" id="KW-0285">Flavoprotein</keyword>
<organism evidence="7 8">
    <name type="scientific">Heterodermia speciosa</name>
    <dbReference type="NCBI Taxonomy" id="116794"/>
    <lineage>
        <taxon>Eukaryota</taxon>
        <taxon>Fungi</taxon>
        <taxon>Dikarya</taxon>
        <taxon>Ascomycota</taxon>
        <taxon>Pezizomycotina</taxon>
        <taxon>Lecanoromycetes</taxon>
        <taxon>OSLEUM clade</taxon>
        <taxon>Lecanoromycetidae</taxon>
        <taxon>Caliciales</taxon>
        <taxon>Physciaceae</taxon>
        <taxon>Heterodermia</taxon>
    </lineage>
</organism>
<feature type="chain" id="PRO_5034819373" description="FAD-binding PCMH-type domain-containing protein" evidence="5">
    <location>
        <begin position="18"/>
        <end position="512"/>
    </location>
</feature>
<dbReference type="InterPro" id="IPR050416">
    <property type="entry name" value="FAD-linked_Oxidoreductase"/>
</dbReference>
<keyword evidence="4" id="KW-0560">Oxidoreductase</keyword>
<dbReference type="GO" id="GO:0016491">
    <property type="term" value="F:oxidoreductase activity"/>
    <property type="evidence" value="ECO:0007669"/>
    <property type="project" value="UniProtKB-KW"/>
</dbReference>
<dbReference type="InterPro" id="IPR006094">
    <property type="entry name" value="Oxid_FAD_bind_N"/>
</dbReference>
<feature type="signal peptide" evidence="5">
    <location>
        <begin position="1"/>
        <end position="17"/>
    </location>
</feature>
<evidence type="ECO:0000313" key="8">
    <source>
        <dbReference type="Proteomes" id="UP000664521"/>
    </source>
</evidence>
<evidence type="ECO:0000256" key="2">
    <source>
        <dbReference type="ARBA" id="ARBA00022630"/>
    </source>
</evidence>
<dbReference type="PANTHER" id="PTHR42973">
    <property type="entry name" value="BINDING OXIDOREDUCTASE, PUTATIVE (AFU_ORTHOLOGUE AFUA_1G17690)-RELATED"/>
    <property type="match status" value="1"/>
</dbReference>